<sequence length="462" mass="49661">MTYQQTRFLPFEGGAPHLHTLQADEKQTQVLVTTDRSVHVLRFEQHDYHVHDVCFLDGDDGRAEVITSGLIQCPGRERIAVAYAEPRDDEGEDGTGADGDTGDASEKLFLSVVDSAAIGAERLRVLRTGQKKPASGEAAPIQFELVAVPSKIASFHGRGVVGDGVSAVFHGVILFRADSMVAFGFVDEKDAAPSDQCIRLPNEQFAAFFPEFAQFNHPVLSVDMLTGPQGDQGWIAFGCADGFIRVFHGTIVEGCLGGPYQVRDFQLNGPVTAVSLFTTTSEKRVVSNLVATCGIGQGVVLEDLSGNSTPRREVLPGSTAFDSIFSAVVADIELDGEPELLLGTDDQQLLAYKRRREPETPQDVAAADPSPEKAVDALSNARGSDKAGGSTTCRWDLLPQNKCNVRAFGGIYSLDWIDLNGDGLNELIVASSTGVYVYEADPALVLKRVQKMLSALGVKTDQ</sequence>
<evidence type="ECO:0000256" key="1">
    <source>
        <dbReference type="SAM" id="MobiDB-lite"/>
    </source>
</evidence>
<keyword evidence="3" id="KW-1185">Reference proteome</keyword>
<dbReference type="GO" id="GO:0015629">
    <property type="term" value="C:actin cytoskeleton"/>
    <property type="evidence" value="ECO:0007669"/>
    <property type="project" value="InterPro"/>
</dbReference>
<dbReference type="GO" id="GO:1904262">
    <property type="term" value="P:negative regulation of TORC1 signaling"/>
    <property type="evidence" value="ECO:0007669"/>
    <property type="project" value="TreeGrafter"/>
</dbReference>
<feature type="region of interest" description="Disordered" evidence="1">
    <location>
        <begin position="84"/>
        <end position="103"/>
    </location>
</feature>
<name>A0A8K1CFG8_PYTOL</name>
<dbReference type="SUPFAM" id="SSF69318">
    <property type="entry name" value="Integrin alpha N-terminal domain"/>
    <property type="match status" value="1"/>
</dbReference>
<dbReference type="GO" id="GO:0034198">
    <property type="term" value="P:cellular response to amino acid starvation"/>
    <property type="evidence" value="ECO:0007669"/>
    <property type="project" value="TreeGrafter"/>
</dbReference>
<dbReference type="GO" id="GO:0051015">
    <property type="term" value="F:actin filament binding"/>
    <property type="evidence" value="ECO:0007669"/>
    <property type="project" value="TreeGrafter"/>
</dbReference>
<dbReference type="AlphaFoldDB" id="A0A8K1CFG8"/>
<evidence type="ECO:0000313" key="3">
    <source>
        <dbReference type="Proteomes" id="UP000794436"/>
    </source>
</evidence>
<dbReference type="EMBL" id="SPLM01000074">
    <property type="protein sequence ID" value="TMW62245.1"/>
    <property type="molecule type" value="Genomic_DNA"/>
</dbReference>
<dbReference type="InterPro" id="IPR029982">
    <property type="entry name" value="Kptn"/>
</dbReference>
<dbReference type="PANTHER" id="PTHR15435:SF2">
    <property type="entry name" value="KICSTOR COMPLEX PROTEIN KAPTIN"/>
    <property type="match status" value="1"/>
</dbReference>
<reference evidence="2" key="1">
    <citation type="submission" date="2019-03" db="EMBL/GenBank/DDBJ databases">
        <title>Long read genome sequence of the mycoparasitic Pythium oligandrum ATCC 38472 isolated from sugarbeet rhizosphere.</title>
        <authorList>
            <person name="Gaulin E."/>
        </authorList>
    </citation>
    <scope>NUCLEOTIDE SEQUENCE</scope>
    <source>
        <strain evidence="2">ATCC 38472_TT</strain>
    </source>
</reference>
<proteinExistence type="predicted"/>
<accession>A0A8K1CFG8</accession>
<dbReference type="GO" id="GO:0030027">
    <property type="term" value="C:lamellipodium"/>
    <property type="evidence" value="ECO:0007669"/>
    <property type="project" value="TreeGrafter"/>
</dbReference>
<organism evidence="2 3">
    <name type="scientific">Pythium oligandrum</name>
    <name type="common">Mycoparasitic fungus</name>
    <dbReference type="NCBI Taxonomy" id="41045"/>
    <lineage>
        <taxon>Eukaryota</taxon>
        <taxon>Sar</taxon>
        <taxon>Stramenopiles</taxon>
        <taxon>Oomycota</taxon>
        <taxon>Peronosporomycetes</taxon>
        <taxon>Pythiales</taxon>
        <taxon>Pythiaceae</taxon>
        <taxon>Pythium</taxon>
    </lineage>
</organism>
<feature type="compositionally biased region" description="Acidic residues" evidence="1">
    <location>
        <begin position="87"/>
        <end position="103"/>
    </location>
</feature>
<dbReference type="OrthoDB" id="167543at2759"/>
<protein>
    <submittedName>
        <fullName evidence="2">Uncharacterized protein</fullName>
    </submittedName>
</protein>
<dbReference type="GO" id="GO:0007015">
    <property type="term" value="P:actin filament organization"/>
    <property type="evidence" value="ECO:0007669"/>
    <property type="project" value="InterPro"/>
</dbReference>
<dbReference type="Proteomes" id="UP000794436">
    <property type="component" value="Unassembled WGS sequence"/>
</dbReference>
<evidence type="ECO:0000313" key="2">
    <source>
        <dbReference type="EMBL" id="TMW62245.1"/>
    </source>
</evidence>
<gene>
    <name evidence="2" type="ORF">Poli38472_009738</name>
</gene>
<dbReference type="PANTHER" id="PTHR15435">
    <property type="entry name" value="KICSTOR COMPLEX PROTEIN KAPTIN"/>
    <property type="match status" value="1"/>
</dbReference>
<comment type="caution">
    <text evidence="2">The sequence shown here is derived from an EMBL/GenBank/DDBJ whole genome shotgun (WGS) entry which is preliminary data.</text>
</comment>
<dbReference type="InterPro" id="IPR028994">
    <property type="entry name" value="Integrin_alpha_N"/>
</dbReference>